<organism evidence="2 3">
    <name type="scientific">Hypsizygus marmoreus</name>
    <name type="common">White beech mushroom</name>
    <name type="synonym">Agaricus marmoreus</name>
    <dbReference type="NCBI Taxonomy" id="39966"/>
    <lineage>
        <taxon>Eukaryota</taxon>
        <taxon>Fungi</taxon>
        <taxon>Dikarya</taxon>
        <taxon>Basidiomycota</taxon>
        <taxon>Agaricomycotina</taxon>
        <taxon>Agaricomycetes</taxon>
        <taxon>Agaricomycetidae</taxon>
        <taxon>Agaricales</taxon>
        <taxon>Tricholomatineae</taxon>
        <taxon>Lyophyllaceae</taxon>
        <taxon>Hypsizygus</taxon>
    </lineage>
</organism>
<dbReference type="EMBL" id="LUEZ02000045">
    <property type="protein sequence ID" value="RDB24226.1"/>
    <property type="molecule type" value="Genomic_DNA"/>
</dbReference>
<accession>A0A369JZT1</accession>
<feature type="region of interest" description="Disordered" evidence="1">
    <location>
        <begin position="1"/>
        <end position="23"/>
    </location>
</feature>
<keyword evidence="3" id="KW-1185">Reference proteome</keyword>
<comment type="caution">
    <text evidence="2">The sequence shown here is derived from an EMBL/GenBank/DDBJ whole genome shotgun (WGS) entry which is preliminary data.</text>
</comment>
<evidence type="ECO:0000313" key="3">
    <source>
        <dbReference type="Proteomes" id="UP000076154"/>
    </source>
</evidence>
<dbReference type="Gene3D" id="3.80.10.10">
    <property type="entry name" value="Ribonuclease Inhibitor"/>
    <property type="match status" value="1"/>
</dbReference>
<evidence type="ECO:0000256" key="1">
    <source>
        <dbReference type="SAM" id="MobiDB-lite"/>
    </source>
</evidence>
<feature type="region of interest" description="Disordered" evidence="1">
    <location>
        <begin position="68"/>
        <end position="95"/>
    </location>
</feature>
<dbReference type="SUPFAM" id="SSF52047">
    <property type="entry name" value="RNI-like"/>
    <property type="match status" value="1"/>
</dbReference>
<evidence type="ECO:0008006" key="4">
    <source>
        <dbReference type="Google" id="ProtNLM"/>
    </source>
</evidence>
<sequence length="524" mass="59284">MFRCSQKSEAVERHKVVSPSPRTQITSTTQSLIFQKTTLKPPAVPTLATRFTRRYGIHALRAFQDGPYDLDSDRDGSDDSTEDSDGESCDTESTANTSLSVATTFRCKKDDYKLPPRIVLLDLPTEILEHIAASLRDPIPALEAASRYIDDRYSEFSQARFELSAFSKVCKPLRRIVERILYRDVQVDFTGWKGRKHTKWPAGSLKLLLRTLNTRPELGHFIYAAALDFQLLSDSKELERGLERFLLFAPNLKTLFLAQCPLSLWDVPPLPKTVTFATTFASGMLPRILEQFPGLQNLYLRDCHVLGFTPLDLPPHKLQTVRLDSNHEHAVSHLRRTLALCADTVHRLDIRFIGGLLQPSPTFTPRMSGLRSPSVSNLRSLRLDNISVLSHPRSGYAQVIQSLSALEELHVSNHSCFSPHAFGVLPPTLRTLSSSDFYGYWEKPRLRDLAQNKEDPFVVAVAECVTMSKRRIAHVVLAIGREPNQCYDIKPLLVACALERIGFKFVDRKEAYLEVTFDQDETVY</sequence>
<dbReference type="InParanoid" id="A0A369JZT1"/>
<gene>
    <name evidence="2" type="ORF">Hypma_008591</name>
</gene>
<protein>
    <recommendedName>
        <fullName evidence="4">F-box domain-containing protein</fullName>
    </recommendedName>
</protein>
<dbReference type="AlphaFoldDB" id="A0A369JZT1"/>
<dbReference type="OrthoDB" id="3360340at2759"/>
<proteinExistence type="predicted"/>
<reference evidence="2" key="1">
    <citation type="submission" date="2018-04" db="EMBL/GenBank/DDBJ databases">
        <title>Whole genome sequencing of Hypsizygus marmoreus.</title>
        <authorList>
            <person name="Choi I.-G."/>
            <person name="Min B."/>
            <person name="Kim J.-G."/>
            <person name="Kim S."/>
            <person name="Oh Y.-L."/>
            <person name="Kong W.-S."/>
            <person name="Park H."/>
            <person name="Jeong J."/>
            <person name="Song E.-S."/>
        </authorList>
    </citation>
    <scope>NUCLEOTIDE SEQUENCE [LARGE SCALE GENOMIC DNA]</scope>
    <source>
        <strain evidence="2">51987-8</strain>
    </source>
</reference>
<dbReference type="InterPro" id="IPR032675">
    <property type="entry name" value="LRR_dom_sf"/>
</dbReference>
<name>A0A369JZT1_HYPMA</name>
<dbReference type="Proteomes" id="UP000076154">
    <property type="component" value="Unassembled WGS sequence"/>
</dbReference>
<feature type="compositionally biased region" description="Acidic residues" evidence="1">
    <location>
        <begin position="78"/>
        <end position="90"/>
    </location>
</feature>
<evidence type="ECO:0000313" key="2">
    <source>
        <dbReference type="EMBL" id="RDB24226.1"/>
    </source>
</evidence>